<dbReference type="Proteomes" id="UP000799539">
    <property type="component" value="Unassembled WGS sequence"/>
</dbReference>
<accession>A0A6A6F8A7</accession>
<evidence type="ECO:0000313" key="1">
    <source>
        <dbReference type="EMBL" id="KAF2209131.1"/>
    </source>
</evidence>
<protein>
    <submittedName>
        <fullName evidence="1">Uncharacterized protein</fullName>
    </submittedName>
</protein>
<dbReference type="EMBL" id="ML992688">
    <property type="protein sequence ID" value="KAF2209131.1"/>
    <property type="molecule type" value="Genomic_DNA"/>
</dbReference>
<name>A0A6A6F8A7_9PEZI</name>
<reference evidence="1" key="1">
    <citation type="journal article" date="2020" name="Stud. Mycol.">
        <title>101 Dothideomycetes genomes: a test case for predicting lifestyles and emergence of pathogens.</title>
        <authorList>
            <person name="Haridas S."/>
            <person name="Albert R."/>
            <person name="Binder M."/>
            <person name="Bloem J."/>
            <person name="Labutti K."/>
            <person name="Salamov A."/>
            <person name="Andreopoulos B."/>
            <person name="Baker S."/>
            <person name="Barry K."/>
            <person name="Bills G."/>
            <person name="Bluhm B."/>
            <person name="Cannon C."/>
            <person name="Castanera R."/>
            <person name="Culley D."/>
            <person name="Daum C."/>
            <person name="Ezra D."/>
            <person name="Gonzalez J."/>
            <person name="Henrissat B."/>
            <person name="Kuo A."/>
            <person name="Liang C."/>
            <person name="Lipzen A."/>
            <person name="Lutzoni F."/>
            <person name="Magnuson J."/>
            <person name="Mondo S."/>
            <person name="Nolan M."/>
            <person name="Ohm R."/>
            <person name="Pangilinan J."/>
            <person name="Park H.-J."/>
            <person name="Ramirez L."/>
            <person name="Alfaro M."/>
            <person name="Sun H."/>
            <person name="Tritt A."/>
            <person name="Yoshinaga Y."/>
            <person name="Zwiers L.-H."/>
            <person name="Turgeon B."/>
            <person name="Goodwin S."/>
            <person name="Spatafora J."/>
            <person name="Crous P."/>
            <person name="Grigoriev I."/>
        </authorList>
    </citation>
    <scope>NUCLEOTIDE SEQUENCE</scope>
    <source>
        <strain evidence="1">SCOH1-5</strain>
    </source>
</reference>
<gene>
    <name evidence="1" type="ORF">CERZMDRAFT_87110</name>
</gene>
<organism evidence="1 2">
    <name type="scientific">Cercospora zeae-maydis SCOH1-5</name>
    <dbReference type="NCBI Taxonomy" id="717836"/>
    <lineage>
        <taxon>Eukaryota</taxon>
        <taxon>Fungi</taxon>
        <taxon>Dikarya</taxon>
        <taxon>Ascomycota</taxon>
        <taxon>Pezizomycotina</taxon>
        <taxon>Dothideomycetes</taxon>
        <taxon>Dothideomycetidae</taxon>
        <taxon>Mycosphaerellales</taxon>
        <taxon>Mycosphaerellaceae</taxon>
        <taxon>Cercospora</taxon>
    </lineage>
</organism>
<keyword evidence="2" id="KW-1185">Reference proteome</keyword>
<sequence>MSASIFNRLEGSDQFIEVGMNEVDILLPESRKVAIRTQNLNECTSIVVLGRATILAHVSPMSTSGTKSAEEHHKERLTAIDDMYAKHRGLFPSDTTTWGVFAKYKGEPMDHIVTQVNNHLSQKGLPVQPAFYNVAKAHTRAAPAGQLVAIVGQHSTELYLED</sequence>
<dbReference type="OrthoDB" id="3816801at2759"/>
<proteinExistence type="predicted"/>
<dbReference type="AlphaFoldDB" id="A0A6A6F8A7"/>
<evidence type="ECO:0000313" key="2">
    <source>
        <dbReference type="Proteomes" id="UP000799539"/>
    </source>
</evidence>